<keyword evidence="2" id="KW-0963">Cytoplasm</keyword>
<evidence type="ECO:0000256" key="8">
    <source>
        <dbReference type="ARBA" id="ARBA00023054"/>
    </source>
</evidence>
<keyword evidence="19" id="KW-1185">Reference proteome</keyword>
<dbReference type="GO" id="GO:0042073">
    <property type="term" value="P:intraciliary transport"/>
    <property type="evidence" value="ECO:0007669"/>
    <property type="project" value="InterPro"/>
</dbReference>
<evidence type="ECO:0000256" key="11">
    <source>
        <dbReference type="ARBA" id="ARBA00023273"/>
    </source>
</evidence>
<dbReference type="GO" id="GO:0015631">
    <property type="term" value="F:tubulin binding"/>
    <property type="evidence" value="ECO:0007669"/>
    <property type="project" value="InterPro"/>
</dbReference>
<comment type="caution">
    <text evidence="18">The sequence shown here is derived from an EMBL/GenBank/DDBJ whole genome shotgun (WGS) entry which is preliminary data.</text>
</comment>
<evidence type="ECO:0000256" key="9">
    <source>
        <dbReference type="ARBA" id="ARBA00023069"/>
    </source>
</evidence>
<evidence type="ECO:0000256" key="3">
    <source>
        <dbReference type="ARBA" id="ARBA00022553"/>
    </source>
</evidence>
<name>A0A814N1B7_9BILA</name>
<dbReference type="AlphaFoldDB" id="A0A814N1B7"/>
<feature type="coiled-coil region" evidence="16">
    <location>
        <begin position="488"/>
        <end position="540"/>
    </location>
</feature>
<protein>
    <recommendedName>
        <fullName evidence="14">Intraflagellar transport protein 81 homolog</fullName>
    </recommendedName>
    <alternativeName>
        <fullName evidence="15">Carnitine deficiency-associated protein expressed in ventricle 1</fullName>
    </alternativeName>
</protein>
<dbReference type="EMBL" id="CAJNOC010006770">
    <property type="protein sequence ID" value="CAF1085549.1"/>
    <property type="molecule type" value="Genomic_DNA"/>
</dbReference>
<dbReference type="Gene3D" id="1.10.418.70">
    <property type="entry name" value="Intraflagellar transport protein 81, N-terminal domain"/>
    <property type="match status" value="1"/>
</dbReference>
<reference evidence="18" key="1">
    <citation type="submission" date="2021-02" db="EMBL/GenBank/DDBJ databases">
        <authorList>
            <person name="Nowell W R."/>
        </authorList>
    </citation>
    <scope>NUCLEOTIDE SEQUENCE</scope>
    <source>
        <strain evidence="18">Ploen Becks lab</strain>
    </source>
</reference>
<dbReference type="GO" id="GO:0030992">
    <property type="term" value="C:intraciliary transport particle B"/>
    <property type="evidence" value="ECO:0007669"/>
    <property type="project" value="InterPro"/>
</dbReference>
<evidence type="ECO:0000256" key="4">
    <source>
        <dbReference type="ARBA" id="ARBA00022782"/>
    </source>
</evidence>
<keyword evidence="3" id="KW-0597">Phosphoprotein</keyword>
<evidence type="ECO:0000256" key="7">
    <source>
        <dbReference type="ARBA" id="ARBA00022990"/>
    </source>
</evidence>
<keyword evidence="7" id="KW-0007">Acetylation</keyword>
<comment type="subcellular location">
    <subcellularLocation>
        <location evidence="1">Cytoplasm</location>
        <location evidence="1">Cytoskeleton</location>
        <location evidence="1">Cilium basal body</location>
    </subcellularLocation>
</comment>
<evidence type="ECO:0000256" key="15">
    <source>
        <dbReference type="ARBA" id="ARBA00079903"/>
    </source>
</evidence>
<evidence type="ECO:0000256" key="13">
    <source>
        <dbReference type="ARBA" id="ARBA00055755"/>
    </source>
</evidence>
<evidence type="ECO:0000256" key="1">
    <source>
        <dbReference type="ARBA" id="ARBA00004120"/>
    </source>
</evidence>
<dbReference type="Proteomes" id="UP000663879">
    <property type="component" value="Unassembled WGS sequence"/>
</dbReference>
<dbReference type="GO" id="GO:0007283">
    <property type="term" value="P:spermatogenesis"/>
    <property type="evidence" value="ECO:0007669"/>
    <property type="project" value="UniProtKB-KW"/>
</dbReference>
<dbReference type="Pfam" id="PF18383">
    <property type="entry name" value="IFT81_CH"/>
    <property type="match status" value="1"/>
</dbReference>
<comment type="similarity">
    <text evidence="12">Belongs to the IFT81 family.</text>
</comment>
<dbReference type="GO" id="GO:0060271">
    <property type="term" value="P:cilium assembly"/>
    <property type="evidence" value="ECO:0007669"/>
    <property type="project" value="InterPro"/>
</dbReference>
<dbReference type="FunFam" id="1.10.418.70:FF:000001">
    <property type="entry name" value="Intraflagellar transport protein 81 homolog"/>
    <property type="match status" value="1"/>
</dbReference>
<dbReference type="GO" id="GO:0036064">
    <property type="term" value="C:ciliary basal body"/>
    <property type="evidence" value="ECO:0007669"/>
    <property type="project" value="TreeGrafter"/>
</dbReference>
<evidence type="ECO:0000256" key="5">
    <source>
        <dbReference type="ARBA" id="ARBA00022794"/>
    </source>
</evidence>
<dbReference type="OrthoDB" id="276029at2759"/>
<gene>
    <name evidence="18" type="ORF">OXX778_LOCUS20409</name>
</gene>
<evidence type="ECO:0000259" key="17">
    <source>
        <dbReference type="Pfam" id="PF18383"/>
    </source>
</evidence>
<feature type="coiled-coil region" evidence="16">
    <location>
        <begin position="300"/>
        <end position="427"/>
    </location>
</feature>
<evidence type="ECO:0000256" key="12">
    <source>
        <dbReference type="ARBA" id="ARBA00043983"/>
    </source>
</evidence>
<dbReference type="InterPro" id="IPR043016">
    <property type="entry name" value="IFT81_N_sf"/>
</dbReference>
<accession>A0A814N1B7</accession>
<evidence type="ECO:0000313" key="18">
    <source>
        <dbReference type="EMBL" id="CAF1085549.1"/>
    </source>
</evidence>
<feature type="coiled-coil region" evidence="16">
    <location>
        <begin position="159"/>
        <end position="258"/>
    </location>
</feature>
<dbReference type="InterPro" id="IPR029600">
    <property type="entry name" value="IFT81"/>
</dbReference>
<evidence type="ECO:0000256" key="2">
    <source>
        <dbReference type="ARBA" id="ARBA00022490"/>
    </source>
</evidence>
<organism evidence="18 19">
    <name type="scientific">Brachionus calyciflorus</name>
    <dbReference type="NCBI Taxonomy" id="104777"/>
    <lineage>
        <taxon>Eukaryota</taxon>
        <taxon>Metazoa</taxon>
        <taxon>Spiralia</taxon>
        <taxon>Gnathifera</taxon>
        <taxon>Rotifera</taxon>
        <taxon>Eurotatoria</taxon>
        <taxon>Monogononta</taxon>
        <taxon>Pseudotrocha</taxon>
        <taxon>Ploima</taxon>
        <taxon>Brachionidae</taxon>
        <taxon>Brachionus</taxon>
    </lineage>
</organism>
<evidence type="ECO:0000313" key="19">
    <source>
        <dbReference type="Proteomes" id="UP000663879"/>
    </source>
</evidence>
<dbReference type="PANTHER" id="PTHR15614:SF2">
    <property type="entry name" value="INTRAFLAGELLAR TRANSPORT PROTEIN 81 HOMOLOG"/>
    <property type="match status" value="1"/>
</dbReference>
<dbReference type="PANTHER" id="PTHR15614">
    <property type="entry name" value="INTRAFLAGELLAR TRANSPORT PROTEIN 81 HOMOLOG"/>
    <property type="match status" value="1"/>
</dbReference>
<keyword evidence="10" id="KW-0206">Cytoskeleton</keyword>
<dbReference type="InterPro" id="IPR041146">
    <property type="entry name" value="IFT81_CH"/>
</dbReference>
<keyword evidence="8 16" id="KW-0175">Coiled coil</keyword>
<dbReference type="GO" id="GO:0030154">
    <property type="term" value="P:cell differentiation"/>
    <property type="evidence" value="ECO:0007669"/>
    <property type="project" value="UniProtKB-KW"/>
</dbReference>
<comment type="function">
    <text evidence="13">Component of the intraflagellar transport (IFT) complex B: together with IFT74, forms a tubulin-binding module that specifically mediates transport of tubulin within the cilium. Binds tubulin via its CH (calponin-homology)-like region. Required for ciliogenesis. Required for proper regulation of SHH signaling. Plays an important role during spermatogenesis by modulating the assembly and elongation of the sperm flagella.</text>
</comment>
<evidence type="ECO:0000256" key="14">
    <source>
        <dbReference type="ARBA" id="ARBA00073058"/>
    </source>
</evidence>
<keyword evidence="6" id="KW-0744">Spermatogenesis</keyword>
<keyword evidence="5" id="KW-0970">Cilium biogenesis/degradation</keyword>
<keyword evidence="9" id="KW-0969">Cilium</keyword>
<sequence>MNENVKYIVEKLNKEPFKKNLNFISFDNLTGVNLLQLLNDVFAEIDSKQKCDIRDEGPDQTAIRMFNLLKVLKYKPQDENVQQFRQGLVTGDKIVVHPIMKWCLEKLPELKKRAYLAIFLVKLELPPEFLSDPMVYDLNQQYENLIGQFVESHKNYDHLMSTQHTTADLKNEIEQMEDEKEQLIKRLERVKNRVSGVNNSSSMLELSREYRLEVEREEKINQQKSELKGEINQLDVKIDRLEKVLKEQQASYHDLNAESIIQKMEEENRVNSYLANEKFPKEIDAYKKKLKDCEEIGSKAVMTQAEIADIRKRIENVNKEVSQLIEKRDKNRDLSDEKLIMFRQQAIIISRKKDQLAENLKDLRLEQTNLEKQLKEKGKNFGEDGPILKGEDFKRYVIKLRSKGNNYKSKRQEIAELQAEYVTIKRTEEIIKKKFDEVKEHLPADERSLDDDRGRNLKDKAEELMSKKEIASKISSKKSELAPILKDVKALREAIDNISGEYETKKSKYDQINAGYESNRSQLEAEVRALADDNRIFEARYHYFNSQKLIYLVFHKRANDEVKAYTKNNSEKSLRDQLNKKINEQEVMNKTLKDKQKTAASVQVDGKKQIRLWKDLLRQMELKRKLAIGNTTEDLNEAYSSIPDDFEPSKNR</sequence>
<evidence type="ECO:0000256" key="6">
    <source>
        <dbReference type="ARBA" id="ARBA00022871"/>
    </source>
</evidence>
<keyword evidence="11" id="KW-0966">Cell projection</keyword>
<evidence type="ECO:0000256" key="10">
    <source>
        <dbReference type="ARBA" id="ARBA00023212"/>
    </source>
</evidence>
<evidence type="ECO:0000256" key="16">
    <source>
        <dbReference type="SAM" id="Coils"/>
    </source>
</evidence>
<proteinExistence type="inferred from homology"/>
<feature type="domain" description="IFT81 calponin homology" evidence="17">
    <location>
        <begin position="3"/>
        <end position="124"/>
    </location>
</feature>
<keyword evidence="4" id="KW-0221">Differentiation</keyword>